<dbReference type="InterPro" id="IPR046947">
    <property type="entry name" value="LytR-like"/>
</dbReference>
<dbReference type="EMBL" id="CP047650">
    <property type="protein sequence ID" value="QHI98721.1"/>
    <property type="molecule type" value="Genomic_DNA"/>
</dbReference>
<gene>
    <name evidence="2" type="ORF">GT347_12400</name>
</gene>
<dbReference type="KEGG" id="xyk:GT347_12400"/>
<dbReference type="PANTHER" id="PTHR37299">
    <property type="entry name" value="TRANSCRIPTIONAL REGULATOR-RELATED"/>
    <property type="match status" value="1"/>
</dbReference>
<accession>A0A857J6R3</accession>
<dbReference type="AlphaFoldDB" id="A0A857J6R3"/>
<dbReference type="GO" id="GO:0003677">
    <property type="term" value="F:DNA binding"/>
    <property type="evidence" value="ECO:0007669"/>
    <property type="project" value="InterPro"/>
</dbReference>
<keyword evidence="3" id="KW-1185">Reference proteome</keyword>
<sequence>MVQRAEAFQTPHPPQPSTAVEAAAASAPRLVAISRGPEIIVAALDQVRYFQAEGKYTRVLLAREEGMLNLGITAVQAQLPPGLFVKVHRSVVVNLALVQRVRRDELGHMYLCLDSRNERVRVARTCEAYFRTGIF</sequence>
<dbReference type="GO" id="GO:0000156">
    <property type="term" value="F:phosphorelay response regulator activity"/>
    <property type="evidence" value="ECO:0007669"/>
    <property type="project" value="InterPro"/>
</dbReference>
<evidence type="ECO:0000313" key="2">
    <source>
        <dbReference type="EMBL" id="QHI98721.1"/>
    </source>
</evidence>
<dbReference type="SMART" id="SM00850">
    <property type="entry name" value="LytTR"/>
    <property type="match status" value="1"/>
</dbReference>
<evidence type="ECO:0000313" key="3">
    <source>
        <dbReference type="Proteomes" id="UP000464787"/>
    </source>
</evidence>
<dbReference type="Proteomes" id="UP000464787">
    <property type="component" value="Chromosome"/>
</dbReference>
<name>A0A857J6R3_9BURK</name>
<dbReference type="Pfam" id="PF04397">
    <property type="entry name" value="LytTR"/>
    <property type="match status" value="1"/>
</dbReference>
<dbReference type="RefSeq" id="WP_160552238.1">
    <property type="nucleotide sequence ID" value="NZ_CP047650.1"/>
</dbReference>
<feature type="domain" description="HTH LytTR-type" evidence="1">
    <location>
        <begin position="31"/>
        <end position="124"/>
    </location>
</feature>
<protein>
    <recommendedName>
        <fullName evidence="1">HTH LytTR-type domain-containing protein</fullName>
    </recommendedName>
</protein>
<reference evidence="2 3" key="1">
    <citation type="submission" date="2020-01" db="EMBL/GenBank/DDBJ databases">
        <title>Genome sequencing of strain KACC 21265.</title>
        <authorList>
            <person name="Heo J."/>
            <person name="Kim S.-J."/>
            <person name="Kim J.-S."/>
            <person name="Hong S.-B."/>
            <person name="Kwon S.-W."/>
        </authorList>
    </citation>
    <scope>NUCLEOTIDE SEQUENCE [LARGE SCALE GENOMIC DNA]</scope>
    <source>
        <strain evidence="2 3">KACC 21265</strain>
    </source>
</reference>
<organism evidence="2 3">
    <name type="scientific">Xylophilus rhododendri</name>
    <dbReference type="NCBI Taxonomy" id="2697032"/>
    <lineage>
        <taxon>Bacteria</taxon>
        <taxon>Pseudomonadati</taxon>
        <taxon>Pseudomonadota</taxon>
        <taxon>Betaproteobacteria</taxon>
        <taxon>Burkholderiales</taxon>
        <taxon>Xylophilus</taxon>
    </lineage>
</organism>
<dbReference type="Gene3D" id="2.40.50.1020">
    <property type="entry name" value="LytTr DNA-binding domain"/>
    <property type="match status" value="1"/>
</dbReference>
<evidence type="ECO:0000259" key="1">
    <source>
        <dbReference type="PROSITE" id="PS50930"/>
    </source>
</evidence>
<proteinExistence type="predicted"/>
<dbReference type="PANTHER" id="PTHR37299:SF1">
    <property type="entry name" value="STAGE 0 SPORULATION PROTEIN A HOMOLOG"/>
    <property type="match status" value="1"/>
</dbReference>
<dbReference type="InterPro" id="IPR007492">
    <property type="entry name" value="LytTR_DNA-bd_dom"/>
</dbReference>
<dbReference type="PROSITE" id="PS50930">
    <property type="entry name" value="HTH_LYTTR"/>
    <property type="match status" value="1"/>
</dbReference>